<keyword evidence="2" id="KW-0238">DNA-binding</keyword>
<dbReference type="Pfam" id="PF12802">
    <property type="entry name" value="MarR_2"/>
    <property type="match status" value="1"/>
</dbReference>
<sequence length="149" mass="17686">MDYAVGRLISILYRKNQVYLNIVLREYAVTSAESPFLLYLYKRDGISQEDLSAYLVIDKASTARAIQSLTEKGYVYREKDETDKRRNRVYLTDKARSARRGIDRKLRRWSRFLTEDLCPEVSDTVYTALERMVEKVEHTDFRKKWGDKQ</sequence>
<keyword evidence="1" id="KW-0805">Transcription regulation</keyword>
<dbReference type="SMART" id="SM00347">
    <property type="entry name" value="HTH_MARR"/>
    <property type="match status" value="1"/>
</dbReference>
<protein>
    <submittedName>
        <fullName evidence="5">Winged helix-turn-helix transcriptional regulator</fullName>
    </submittedName>
</protein>
<dbReference type="GO" id="GO:0003677">
    <property type="term" value="F:DNA binding"/>
    <property type="evidence" value="ECO:0007669"/>
    <property type="project" value="UniProtKB-KW"/>
</dbReference>
<evidence type="ECO:0000256" key="2">
    <source>
        <dbReference type="ARBA" id="ARBA00023125"/>
    </source>
</evidence>
<feature type="domain" description="HTH marR-type" evidence="4">
    <location>
        <begin position="2"/>
        <end position="134"/>
    </location>
</feature>
<dbReference type="InterPro" id="IPR000835">
    <property type="entry name" value="HTH_MarR-typ"/>
</dbReference>
<dbReference type="PANTHER" id="PTHR42756:SF2">
    <property type="entry name" value="MARR FAMILY REGULATORY PROTEIN"/>
    <property type="match status" value="1"/>
</dbReference>
<proteinExistence type="predicted"/>
<keyword evidence="3" id="KW-0804">Transcription</keyword>
<dbReference type="PRINTS" id="PR00598">
    <property type="entry name" value="HTHMARR"/>
</dbReference>
<dbReference type="SUPFAM" id="SSF46785">
    <property type="entry name" value="Winged helix' DNA-binding domain"/>
    <property type="match status" value="1"/>
</dbReference>
<evidence type="ECO:0000259" key="4">
    <source>
        <dbReference type="PROSITE" id="PS50995"/>
    </source>
</evidence>
<dbReference type="Gene3D" id="1.10.10.10">
    <property type="entry name" value="Winged helix-like DNA-binding domain superfamily/Winged helix DNA-binding domain"/>
    <property type="match status" value="1"/>
</dbReference>
<accession>A0A7T7XNM8</accession>
<evidence type="ECO:0000313" key="5">
    <source>
        <dbReference type="EMBL" id="QQO09638.1"/>
    </source>
</evidence>
<dbReference type="PROSITE" id="PS50995">
    <property type="entry name" value="HTH_MARR_2"/>
    <property type="match status" value="1"/>
</dbReference>
<keyword evidence="6" id="KW-1185">Reference proteome</keyword>
<dbReference type="Proteomes" id="UP000595917">
    <property type="component" value="Chromosome"/>
</dbReference>
<dbReference type="KEGG" id="bhc:JFL75_01590"/>
<dbReference type="AlphaFoldDB" id="A0A7T7XNM8"/>
<organism evidence="5 6">
    <name type="scientific">Breznakiella homolactica</name>
    <dbReference type="NCBI Taxonomy" id="2798577"/>
    <lineage>
        <taxon>Bacteria</taxon>
        <taxon>Pseudomonadati</taxon>
        <taxon>Spirochaetota</taxon>
        <taxon>Spirochaetia</taxon>
        <taxon>Spirochaetales</taxon>
        <taxon>Breznakiellaceae</taxon>
        <taxon>Breznakiella</taxon>
    </lineage>
</organism>
<dbReference type="GO" id="GO:0003700">
    <property type="term" value="F:DNA-binding transcription factor activity"/>
    <property type="evidence" value="ECO:0007669"/>
    <property type="project" value="InterPro"/>
</dbReference>
<dbReference type="EMBL" id="CP067089">
    <property type="protein sequence ID" value="QQO09638.1"/>
    <property type="molecule type" value="Genomic_DNA"/>
</dbReference>
<dbReference type="InterPro" id="IPR036390">
    <property type="entry name" value="WH_DNA-bd_sf"/>
</dbReference>
<dbReference type="InterPro" id="IPR036388">
    <property type="entry name" value="WH-like_DNA-bd_sf"/>
</dbReference>
<evidence type="ECO:0000256" key="1">
    <source>
        <dbReference type="ARBA" id="ARBA00023015"/>
    </source>
</evidence>
<evidence type="ECO:0000313" key="6">
    <source>
        <dbReference type="Proteomes" id="UP000595917"/>
    </source>
</evidence>
<dbReference type="PANTHER" id="PTHR42756">
    <property type="entry name" value="TRANSCRIPTIONAL REGULATOR, MARR"/>
    <property type="match status" value="1"/>
</dbReference>
<evidence type="ECO:0000256" key="3">
    <source>
        <dbReference type="ARBA" id="ARBA00023163"/>
    </source>
</evidence>
<gene>
    <name evidence="5" type="ORF">JFL75_01590</name>
</gene>
<reference evidence="5" key="1">
    <citation type="submission" date="2021-01" db="EMBL/GenBank/DDBJ databases">
        <title>Description of Breznakiella homolactica.</title>
        <authorList>
            <person name="Song Y."/>
            <person name="Brune A."/>
        </authorList>
    </citation>
    <scope>NUCLEOTIDE SEQUENCE</scope>
    <source>
        <strain evidence="5">RmG30</strain>
    </source>
</reference>
<name>A0A7T7XNM8_9SPIR</name>
<dbReference type="RefSeq" id="WP_215626941.1">
    <property type="nucleotide sequence ID" value="NZ_CP067089.2"/>
</dbReference>